<reference evidence="1 2" key="1">
    <citation type="submission" date="2007-03" db="EMBL/GenBank/DDBJ databases">
        <title>Complete sequence of plasmid pBVIE01 of Burkholderia vietnamiensis G4.</title>
        <authorList>
            <consortium name="US DOE Joint Genome Institute"/>
            <person name="Copeland A."/>
            <person name="Lucas S."/>
            <person name="Lapidus A."/>
            <person name="Barry K."/>
            <person name="Detter J.C."/>
            <person name="Glavina del Rio T."/>
            <person name="Hammon N."/>
            <person name="Israni S."/>
            <person name="Dalin E."/>
            <person name="Tice H."/>
            <person name="Pitluck S."/>
            <person name="Chain P."/>
            <person name="Malfatti S."/>
            <person name="Shin M."/>
            <person name="Vergez L."/>
            <person name="Schmutz J."/>
            <person name="Larimer F."/>
            <person name="Land M."/>
            <person name="Hauser L."/>
            <person name="Kyrpides N."/>
            <person name="Tiedje J."/>
            <person name="Richardson P."/>
        </authorList>
    </citation>
    <scope>NUCLEOTIDE SEQUENCE [LARGE SCALE GENOMIC DNA]</scope>
    <source>
        <strain evidence="2">G4 / LMG 22486</strain>
        <plasmid evidence="1 2">pBVIE01</plasmid>
    </source>
</reference>
<accession>A4JUD0</accession>
<protein>
    <submittedName>
        <fullName evidence="1">Uncharacterized protein</fullName>
    </submittedName>
</protein>
<proteinExistence type="predicted"/>
<evidence type="ECO:0000313" key="2">
    <source>
        <dbReference type="Proteomes" id="UP000002287"/>
    </source>
</evidence>
<name>A4JUD0_BURVG</name>
<geneLocation type="plasmid" evidence="1 2">
    <name>pBVIE01</name>
</geneLocation>
<dbReference type="Proteomes" id="UP000002287">
    <property type="component" value="Plasmid pBVIE01"/>
</dbReference>
<organism evidence="1 2">
    <name type="scientific">Burkholderia vietnamiensis (strain G4 / LMG 22486)</name>
    <name type="common">Burkholderia cepacia (strain R1808)</name>
    <dbReference type="NCBI Taxonomy" id="269482"/>
    <lineage>
        <taxon>Bacteria</taxon>
        <taxon>Pseudomonadati</taxon>
        <taxon>Pseudomonadota</taxon>
        <taxon>Betaproteobacteria</taxon>
        <taxon>Burkholderiales</taxon>
        <taxon>Burkholderiaceae</taxon>
        <taxon>Burkholderia</taxon>
        <taxon>Burkholderia cepacia complex</taxon>
    </lineage>
</organism>
<dbReference type="KEGG" id="bvi:Bcep1808_6997"/>
<dbReference type="AlphaFoldDB" id="A4JUD0"/>
<gene>
    <name evidence="1" type="ordered locus">Bcep1808_6997</name>
</gene>
<keyword evidence="1" id="KW-0614">Plasmid</keyword>
<dbReference type="HOGENOM" id="CLU_1406429_0_0_4"/>
<sequence>MLLGTRSQLCFASLSPLGFFDDNLQHICTIAVVDAALSRNPDVGQNVTVFNALHTSRQKQSRFIQNFEPVGNDVCHLAVGKKSEAVRLVAAQLCVRRAIADQDSTPKVLQHEHPASAFFYLASTRCLLVGETSPHKVAKCIHRVMMQRVTFTEHGLSPAHLIEQKTLQGNAVKVRSGLIRHGNDDGLAVGFAA</sequence>
<dbReference type="EMBL" id="CP000617">
    <property type="protein sequence ID" value="ABO59883.1"/>
    <property type="molecule type" value="Genomic_DNA"/>
</dbReference>
<evidence type="ECO:0000313" key="1">
    <source>
        <dbReference type="EMBL" id="ABO59883.1"/>
    </source>
</evidence>